<evidence type="ECO:0000313" key="3">
    <source>
        <dbReference type="EMBL" id="HJG92190.1"/>
    </source>
</evidence>
<evidence type="ECO:0000259" key="2">
    <source>
        <dbReference type="Pfam" id="PF01232"/>
    </source>
</evidence>
<dbReference type="PANTHER" id="PTHR30524:SF0">
    <property type="entry name" value="ALTRONATE OXIDOREDUCTASE-RELATED"/>
    <property type="match status" value="1"/>
</dbReference>
<dbReference type="Gene3D" id="3.40.50.720">
    <property type="entry name" value="NAD(P)-binding Rossmann-like Domain"/>
    <property type="match status" value="1"/>
</dbReference>
<proteinExistence type="predicted"/>
<comment type="caution">
    <text evidence="3">The sequence shown here is derived from an EMBL/GenBank/DDBJ whole genome shotgun (WGS) entry which is preliminary data.</text>
</comment>
<dbReference type="EMBL" id="DYUE01000247">
    <property type="protein sequence ID" value="HJG92190.1"/>
    <property type="molecule type" value="Genomic_DNA"/>
</dbReference>
<reference evidence="3" key="2">
    <citation type="submission" date="2021-09" db="EMBL/GenBank/DDBJ databases">
        <authorList>
            <person name="Gilroy R."/>
        </authorList>
    </citation>
    <scope>NUCLEOTIDE SEQUENCE</scope>
    <source>
        <strain evidence="3">ChiGjej5B5-22894</strain>
    </source>
</reference>
<protein>
    <submittedName>
        <fullName evidence="3">Mannitol-1-phosphate 5-dehydrogenase</fullName>
    </submittedName>
</protein>
<organism evidence="3 4">
    <name type="scientific">Brachybacterium massiliense</name>
    <dbReference type="NCBI Taxonomy" id="1755098"/>
    <lineage>
        <taxon>Bacteria</taxon>
        <taxon>Bacillati</taxon>
        <taxon>Actinomycetota</taxon>
        <taxon>Actinomycetes</taxon>
        <taxon>Micrococcales</taxon>
        <taxon>Dermabacteraceae</taxon>
        <taxon>Brachybacterium</taxon>
    </lineage>
</organism>
<sequence length="69" mass="7359">MRAVHFGAGNIGRGFVGLLLHEAGCEVVFSDVAAELVEQLQQAESYEVRTVGRHPTTTTVTGFRAVNSA</sequence>
<dbReference type="InterPro" id="IPR036291">
    <property type="entry name" value="NAD(P)-bd_dom_sf"/>
</dbReference>
<dbReference type="GO" id="GO:0019592">
    <property type="term" value="P:mannitol catabolic process"/>
    <property type="evidence" value="ECO:0007669"/>
    <property type="project" value="TreeGrafter"/>
</dbReference>
<feature type="domain" description="Mannitol dehydrogenase N-terminal" evidence="2">
    <location>
        <begin position="1"/>
        <end position="68"/>
    </location>
</feature>
<dbReference type="InterPro" id="IPR013131">
    <property type="entry name" value="Mannitol_DH_N"/>
</dbReference>
<name>A0A921MX28_9MICO</name>
<dbReference type="PANTHER" id="PTHR30524">
    <property type="entry name" value="MANNITOL-1-PHOSPHATE 5-DEHYDROGENASE"/>
    <property type="match status" value="1"/>
</dbReference>
<accession>A0A921MX28</accession>
<dbReference type="GO" id="GO:0008926">
    <property type="term" value="F:mannitol-1-phosphate 5-dehydrogenase activity"/>
    <property type="evidence" value="ECO:0007669"/>
    <property type="project" value="TreeGrafter"/>
</dbReference>
<reference evidence="3" key="1">
    <citation type="journal article" date="2021" name="PeerJ">
        <title>Extensive microbial diversity within the chicken gut microbiome revealed by metagenomics and culture.</title>
        <authorList>
            <person name="Gilroy R."/>
            <person name="Ravi A."/>
            <person name="Getino M."/>
            <person name="Pursley I."/>
            <person name="Horton D.L."/>
            <person name="Alikhan N.F."/>
            <person name="Baker D."/>
            <person name="Gharbi K."/>
            <person name="Hall N."/>
            <person name="Watson M."/>
            <person name="Adriaenssens E.M."/>
            <person name="Foster-Nyarko E."/>
            <person name="Jarju S."/>
            <person name="Secka A."/>
            <person name="Antonio M."/>
            <person name="Oren A."/>
            <person name="Chaudhuri R.R."/>
            <person name="La Ragione R."/>
            <person name="Hildebrand F."/>
            <person name="Pallen M.J."/>
        </authorList>
    </citation>
    <scope>NUCLEOTIDE SEQUENCE</scope>
    <source>
        <strain evidence="3">ChiGjej5B5-22894</strain>
    </source>
</reference>
<gene>
    <name evidence="3" type="ORF">K8V81_10760</name>
</gene>
<feature type="non-terminal residue" evidence="3">
    <location>
        <position position="69"/>
    </location>
</feature>
<dbReference type="SUPFAM" id="SSF51735">
    <property type="entry name" value="NAD(P)-binding Rossmann-fold domains"/>
    <property type="match status" value="1"/>
</dbReference>
<dbReference type="AlphaFoldDB" id="A0A921MX28"/>
<evidence type="ECO:0000256" key="1">
    <source>
        <dbReference type="ARBA" id="ARBA00023002"/>
    </source>
</evidence>
<dbReference type="Proteomes" id="UP000742460">
    <property type="component" value="Unassembled WGS sequence"/>
</dbReference>
<dbReference type="GO" id="GO:0005829">
    <property type="term" value="C:cytosol"/>
    <property type="evidence" value="ECO:0007669"/>
    <property type="project" value="TreeGrafter"/>
</dbReference>
<dbReference type="Pfam" id="PF01232">
    <property type="entry name" value="Mannitol_dh"/>
    <property type="match status" value="1"/>
</dbReference>
<keyword evidence="1" id="KW-0560">Oxidoreductase</keyword>
<evidence type="ECO:0000313" key="4">
    <source>
        <dbReference type="Proteomes" id="UP000742460"/>
    </source>
</evidence>